<accession>A0A813KRR7</accession>
<feature type="compositionally biased region" description="Low complexity" evidence="5">
    <location>
        <begin position="151"/>
        <end position="171"/>
    </location>
</feature>
<dbReference type="Proteomes" id="UP000626109">
    <property type="component" value="Unassembled WGS sequence"/>
</dbReference>
<feature type="region of interest" description="Disordered" evidence="5">
    <location>
        <begin position="83"/>
        <end position="199"/>
    </location>
</feature>
<dbReference type="Gene3D" id="2.60.40.3120">
    <property type="match status" value="1"/>
</dbReference>
<comment type="cofactor">
    <cofactor evidence="1">
        <name>Zn(2+)</name>
        <dbReference type="ChEBI" id="CHEBI:29105"/>
    </cofactor>
</comment>
<dbReference type="InterPro" id="IPR000504">
    <property type="entry name" value="RRM_dom"/>
</dbReference>
<protein>
    <recommendedName>
        <fullName evidence="10">Cytosolic carboxypeptidase-like protein 5</fullName>
    </recommendedName>
</protein>
<dbReference type="PANTHER" id="PTHR12756:SF11">
    <property type="entry name" value="CYTOSOLIC CARBOXYPEPTIDASE 1"/>
    <property type="match status" value="1"/>
</dbReference>
<dbReference type="Pfam" id="PF18027">
    <property type="entry name" value="Pepdidase_M14_N"/>
    <property type="match status" value="1"/>
</dbReference>
<dbReference type="InterPro" id="IPR000834">
    <property type="entry name" value="Peptidase_M14"/>
</dbReference>
<sequence>MGDTDILGFVDVLRNDITTYLIEGATAEAREGAPLRPNSRAGRPAALFDARLADWLSSGNRLLCYNRPADAEADLWREARRSGGLDGSEAASSSTAVPSAPRCESPRSPPAGDGDHRRERVGCPGGAVPGGSSDSAPPRKKSDPSSAARVPSPEAQDEAQAAPAPAPATAGSPPPRPTRSVFGAPPLSSSIRWPPRPSEEDVLRALGRLPAAEARPAGRGDGSAPAAQSDSGQSDSGNSCLDPDSDAGRSHRNRKKKFSASSSSSSGSTMTGKMSKELLDFTSCFESGNLRYVVYDLDVCEYNLFLDNDVNSRGHTQWFYFAVRNGRPGQTVTLRIVNLSKSKSLFRMGMRPTAWSELRAAEVLGGAGGLGAASDVRYFRSRSGVSGHAGNAYTMAFEYTFERENDCIFFAYFVPFTYSMLQSSLSQLSMDPATRAWCRLKCLSGTLGEVRCDVLTISNFLISRKQKKAVIVSSRVHPGESNASWLSHGLVGFLLSPTAEAQVLRDNFVFHIVPMMNPDGVISGNYRCGLCGTDLNRQWRAPSEMLHGSVYHLKKLVARCKRSHSLCLYLDLHGHSRKCGIFSYACGQFAEDDHRRFTVRMYPKLMSVLVPEFNLFQCRWNVGKGKRGTGRVVVAKDLGLTNAYTIEASLWGSLEDSSNINLRSWDKATSAGVCPDRDATNEQEALLQEKDAPQERKDSSQDGLLQIETCNAKSIFNILPHDASMELVGCGIGITHSHFSASLEYPIKPAAMFTASQPMIFTSAPTGRVGPGCGPGPTFLHQDQGVEPSEAAPGRTPLRLALAQSLDFAPPKQRATMQRAEEAEISAWTPPSGSLPQVPLLQLDGLRGNIAASSCFLGETKTAGDEDDFDWTTPEPSPRFWQKGCPSTTSTNYPPSPFPSEMSSSPYASPYPSSSGGSTENRNVCAGPQSLLLDQVIEYGSSSPVLMQGYPMMMAANPVMMPAMFVQVFQQLPMSYVPEVPPTARYYDSFCMSAAEPPSAPGSSGFAQSQIAEPEETTQAWQPERAAVEAEGTTPSAVALCSTLRPVPPGFTTLVVRNIPARYNQEVLLAEFGPDGSFDLFFLPYSFKDERQMGFAFINFVTHASALEFQQRWHRQFLQDHGRTKHLDVAAATVQGLRANLAQFNAKSIARLQGVGLLPVFLNEHAQRLDAIQELRRLGVLAGRRAYRP</sequence>
<evidence type="ECO:0000256" key="5">
    <source>
        <dbReference type="SAM" id="MobiDB-lite"/>
    </source>
</evidence>
<dbReference type="SUPFAM" id="SSF54928">
    <property type="entry name" value="RNA-binding domain, RBD"/>
    <property type="match status" value="1"/>
</dbReference>
<organism evidence="8 9">
    <name type="scientific">Polarella glacialis</name>
    <name type="common">Dinoflagellate</name>
    <dbReference type="NCBI Taxonomy" id="89957"/>
    <lineage>
        <taxon>Eukaryota</taxon>
        <taxon>Sar</taxon>
        <taxon>Alveolata</taxon>
        <taxon>Dinophyceae</taxon>
        <taxon>Suessiales</taxon>
        <taxon>Suessiaceae</taxon>
        <taxon>Polarella</taxon>
    </lineage>
</organism>
<keyword evidence="3" id="KW-0694">RNA-binding</keyword>
<gene>
    <name evidence="8" type="ORF">PGLA2088_LOCUS36204</name>
</gene>
<dbReference type="GO" id="GO:0004181">
    <property type="term" value="F:metallocarboxypeptidase activity"/>
    <property type="evidence" value="ECO:0007669"/>
    <property type="project" value="InterPro"/>
</dbReference>
<dbReference type="InterPro" id="IPR007201">
    <property type="entry name" value="Mei2-like_Rrm_C"/>
</dbReference>
<feature type="compositionally biased region" description="Low complexity" evidence="5">
    <location>
        <begin position="88"/>
        <end position="100"/>
    </location>
</feature>
<evidence type="ECO:0000313" key="9">
    <source>
        <dbReference type="Proteomes" id="UP000626109"/>
    </source>
</evidence>
<dbReference type="InterPro" id="IPR040626">
    <property type="entry name" value="Pepdidase_M14_N"/>
</dbReference>
<dbReference type="InterPro" id="IPR035979">
    <property type="entry name" value="RBD_domain_sf"/>
</dbReference>
<dbReference type="Pfam" id="PF04059">
    <property type="entry name" value="RRM_2"/>
    <property type="match status" value="1"/>
</dbReference>
<dbReference type="PROSITE" id="PS50102">
    <property type="entry name" value="RRM"/>
    <property type="match status" value="1"/>
</dbReference>
<dbReference type="InterPro" id="IPR050821">
    <property type="entry name" value="Cytosolic_carboxypeptidase"/>
</dbReference>
<dbReference type="GO" id="GO:0003723">
    <property type="term" value="F:RNA binding"/>
    <property type="evidence" value="ECO:0007669"/>
    <property type="project" value="UniProtKB-UniRule"/>
</dbReference>
<dbReference type="AlphaFoldDB" id="A0A813KRR7"/>
<feature type="compositionally biased region" description="Low complexity" evidence="5">
    <location>
        <begin position="259"/>
        <end position="272"/>
    </location>
</feature>
<feature type="region of interest" description="Disordered" evidence="5">
    <location>
        <begin position="1001"/>
        <end position="1020"/>
    </location>
</feature>
<name>A0A813KRR7_POLGL</name>
<feature type="compositionally biased region" description="Low complexity" evidence="5">
    <location>
        <begin position="886"/>
        <end position="918"/>
    </location>
</feature>
<dbReference type="Gene3D" id="3.40.630.10">
    <property type="entry name" value="Zn peptidases"/>
    <property type="match status" value="1"/>
</dbReference>
<feature type="domain" description="Peptidase M14" evidence="7">
    <location>
        <begin position="414"/>
        <end position="672"/>
    </location>
</feature>
<feature type="active site" description="Proton donor/acceptor" evidence="4">
    <location>
        <position position="647"/>
    </location>
</feature>
<evidence type="ECO:0000256" key="3">
    <source>
        <dbReference type="PROSITE-ProRule" id="PRU00176"/>
    </source>
</evidence>
<feature type="region of interest" description="Disordered" evidence="5">
    <location>
        <begin position="866"/>
        <end position="923"/>
    </location>
</feature>
<evidence type="ECO:0000259" key="7">
    <source>
        <dbReference type="PROSITE" id="PS52035"/>
    </source>
</evidence>
<comment type="caution">
    <text evidence="8">The sequence shown here is derived from an EMBL/GenBank/DDBJ whole genome shotgun (WGS) entry which is preliminary data.</text>
</comment>
<evidence type="ECO:0008006" key="10">
    <source>
        <dbReference type="Google" id="ProtNLM"/>
    </source>
</evidence>
<feature type="compositionally biased region" description="Low complexity" evidence="5">
    <location>
        <begin position="1001"/>
        <end position="1010"/>
    </location>
</feature>
<comment type="similarity">
    <text evidence="2 4">Belongs to the peptidase M14 family.</text>
</comment>
<evidence type="ECO:0000313" key="8">
    <source>
        <dbReference type="EMBL" id="CAE8710914.1"/>
    </source>
</evidence>
<dbReference type="PROSITE" id="PS52035">
    <property type="entry name" value="PEPTIDASE_M14"/>
    <property type="match status" value="1"/>
</dbReference>
<proteinExistence type="inferred from homology"/>
<reference evidence="8" key="1">
    <citation type="submission" date="2021-02" db="EMBL/GenBank/DDBJ databases">
        <authorList>
            <person name="Dougan E. K."/>
            <person name="Rhodes N."/>
            <person name="Thang M."/>
            <person name="Chan C."/>
        </authorList>
    </citation>
    <scope>NUCLEOTIDE SEQUENCE</scope>
</reference>
<dbReference type="EMBL" id="CAJNNW010032059">
    <property type="protein sequence ID" value="CAE8710914.1"/>
    <property type="molecule type" value="Genomic_DNA"/>
</dbReference>
<evidence type="ECO:0000256" key="1">
    <source>
        <dbReference type="ARBA" id="ARBA00001947"/>
    </source>
</evidence>
<evidence type="ECO:0000256" key="4">
    <source>
        <dbReference type="PROSITE-ProRule" id="PRU01379"/>
    </source>
</evidence>
<dbReference type="PANTHER" id="PTHR12756">
    <property type="entry name" value="CYTOSOLIC CARBOXYPEPTIDASE"/>
    <property type="match status" value="1"/>
</dbReference>
<feature type="compositionally biased region" description="Low complexity" evidence="5">
    <location>
        <begin position="222"/>
        <end position="237"/>
    </location>
</feature>
<dbReference type="InterPro" id="IPR012677">
    <property type="entry name" value="Nucleotide-bd_a/b_plait_sf"/>
</dbReference>
<dbReference type="Pfam" id="PF00246">
    <property type="entry name" value="Peptidase_M14"/>
    <property type="match status" value="1"/>
</dbReference>
<feature type="region of interest" description="Disordered" evidence="5">
    <location>
        <begin position="213"/>
        <end position="272"/>
    </location>
</feature>
<evidence type="ECO:0000256" key="2">
    <source>
        <dbReference type="ARBA" id="ARBA00005988"/>
    </source>
</evidence>
<dbReference type="SUPFAM" id="SSF53187">
    <property type="entry name" value="Zn-dependent exopeptidases"/>
    <property type="match status" value="1"/>
</dbReference>
<dbReference type="GO" id="GO:0006508">
    <property type="term" value="P:proteolysis"/>
    <property type="evidence" value="ECO:0007669"/>
    <property type="project" value="InterPro"/>
</dbReference>
<dbReference type="GO" id="GO:0008270">
    <property type="term" value="F:zinc ion binding"/>
    <property type="evidence" value="ECO:0007669"/>
    <property type="project" value="InterPro"/>
</dbReference>
<evidence type="ECO:0000259" key="6">
    <source>
        <dbReference type="PROSITE" id="PS50102"/>
    </source>
</evidence>
<dbReference type="Gene3D" id="3.30.70.330">
    <property type="match status" value="1"/>
</dbReference>
<feature type="domain" description="RRM" evidence="6">
    <location>
        <begin position="1052"/>
        <end position="1132"/>
    </location>
</feature>